<dbReference type="RefSeq" id="WP_132250628.1">
    <property type="nucleotide sequence ID" value="NZ_SMAL01000002.1"/>
</dbReference>
<feature type="domain" description="CBS" evidence="11">
    <location>
        <begin position="205"/>
        <end position="265"/>
    </location>
</feature>
<dbReference type="InterPro" id="IPR000644">
    <property type="entry name" value="CBS_dom"/>
</dbReference>
<dbReference type="SMART" id="SM00116">
    <property type="entry name" value="CBS"/>
    <property type="match status" value="2"/>
</dbReference>
<dbReference type="OrthoDB" id="9798188at2"/>
<dbReference type="AlphaFoldDB" id="A0A4R3MP29"/>
<dbReference type="InterPro" id="IPR002550">
    <property type="entry name" value="CNNM"/>
</dbReference>
<evidence type="ECO:0000256" key="8">
    <source>
        <dbReference type="PROSITE-ProRule" id="PRU00703"/>
    </source>
</evidence>
<reference evidence="13 14" key="1">
    <citation type="submission" date="2019-03" db="EMBL/GenBank/DDBJ databases">
        <title>Genomic Encyclopedia of Type Strains, Phase IV (KMG-IV): sequencing the most valuable type-strain genomes for metagenomic binning, comparative biology and taxonomic classification.</title>
        <authorList>
            <person name="Goeker M."/>
        </authorList>
    </citation>
    <scope>NUCLEOTIDE SEQUENCE [LARGE SCALE GENOMIC DNA]</scope>
    <source>
        <strain evidence="13 14">DSM 24629</strain>
    </source>
</reference>
<keyword evidence="6 8" id="KW-0129">CBS domain</keyword>
<evidence type="ECO:0000259" key="11">
    <source>
        <dbReference type="PROSITE" id="PS51371"/>
    </source>
</evidence>
<dbReference type="SUPFAM" id="SSF54631">
    <property type="entry name" value="CBS-domain pair"/>
    <property type="match status" value="1"/>
</dbReference>
<dbReference type="Pfam" id="PF03471">
    <property type="entry name" value="CorC_HlyC"/>
    <property type="match status" value="1"/>
</dbReference>
<dbReference type="Proteomes" id="UP000294902">
    <property type="component" value="Unassembled WGS sequence"/>
</dbReference>
<evidence type="ECO:0000256" key="10">
    <source>
        <dbReference type="SAM" id="Phobius"/>
    </source>
</evidence>
<dbReference type="PROSITE" id="PS51371">
    <property type="entry name" value="CBS"/>
    <property type="match status" value="2"/>
</dbReference>
<evidence type="ECO:0000256" key="5">
    <source>
        <dbReference type="ARBA" id="ARBA00022989"/>
    </source>
</evidence>
<feature type="transmembrane region" description="Helical" evidence="10">
    <location>
        <begin position="61"/>
        <end position="87"/>
    </location>
</feature>
<dbReference type="CDD" id="cd04590">
    <property type="entry name" value="CBS_pair_CorC_HlyC_assoc"/>
    <property type="match status" value="1"/>
</dbReference>
<dbReference type="PANTHER" id="PTHR22777">
    <property type="entry name" value="HEMOLYSIN-RELATED"/>
    <property type="match status" value="1"/>
</dbReference>
<dbReference type="InterPro" id="IPR036318">
    <property type="entry name" value="FAD-bd_PCMH-like_sf"/>
</dbReference>
<dbReference type="FunFam" id="3.10.580.10:FF:000002">
    <property type="entry name" value="Magnesium/cobalt efflux protein CorC"/>
    <property type="match status" value="1"/>
</dbReference>
<feature type="transmembrane region" description="Helical" evidence="10">
    <location>
        <begin position="6"/>
        <end position="29"/>
    </location>
</feature>
<dbReference type="SUPFAM" id="SSF56176">
    <property type="entry name" value="FAD-binding/transporter-associated domain-like"/>
    <property type="match status" value="1"/>
</dbReference>
<evidence type="ECO:0000256" key="7">
    <source>
        <dbReference type="ARBA" id="ARBA00023136"/>
    </source>
</evidence>
<dbReference type="GO" id="GO:0005886">
    <property type="term" value="C:plasma membrane"/>
    <property type="evidence" value="ECO:0007669"/>
    <property type="project" value="TreeGrafter"/>
</dbReference>
<sequence>MDGGSNTLIFVYGILILFSAYFSAAETAFSSFNRIRLKNMANSGNKKALKTLELSENFDNVLSAILIGNNIVNIALASIATVIFTYYFNDKGVIISTVVTTVLVLTFGEITPKSLAKESPERFAMFFTPVIRGLVFGFIPLNFLFAYWKKILSKVLKTQNANTITQAELITLVDEVESEGGINRHEGEIIRSAIEFNDLNVEEILTPRVNVVAINENASISEIKSLFINHGYSRIPVYRETVDNINGVILEKDFYHMLHNEKDDIQSIIKNIVCVAPHMKISELLRTLQHSKSHIAVVVDEYGGTMGIVTMEDILEELVGEIWDEHDEIIEHFSKISEGKYLIYCNADLEDLFEQFELKSKSEDYDAVTVSGWVVQECGRIPKKGDSFIYENLKVVVTKTDSKRVLEITVEVMNEDERADSD</sequence>
<evidence type="ECO:0000259" key="12">
    <source>
        <dbReference type="PROSITE" id="PS51846"/>
    </source>
</evidence>
<keyword evidence="7 9" id="KW-0472">Membrane</keyword>
<evidence type="ECO:0000256" key="1">
    <source>
        <dbReference type="ARBA" id="ARBA00004141"/>
    </source>
</evidence>
<accession>A0A4R3MP29</accession>
<keyword evidence="4" id="KW-0677">Repeat</keyword>
<dbReference type="InterPro" id="IPR005170">
    <property type="entry name" value="Transptr-assoc_dom"/>
</dbReference>
<dbReference type="EMBL" id="SMAL01000002">
    <property type="protein sequence ID" value="TCT16320.1"/>
    <property type="molecule type" value="Genomic_DNA"/>
</dbReference>
<keyword evidence="5 9" id="KW-1133">Transmembrane helix</keyword>
<protein>
    <submittedName>
        <fullName evidence="13">CBS domain containing-hemolysin-like protein</fullName>
    </submittedName>
</protein>
<evidence type="ECO:0000313" key="13">
    <source>
        <dbReference type="EMBL" id="TCT16320.1"/>
    </source>
</evidence>
<proteinExistence type="inferred from homology"/>
<keyword evidence="3 9" id="KW-0812">Transmembrane</keyword>
<evidence type="ECO:0000313" key="14">
    <source>
        <dbReference type="Proteomes" id="UP000294902"/>
    </source>
</evidence>
<comment type="caution">
    <text evidence="13">The sequence shown here is derived from an EMBL/GenBank/DDBJ whole genome shotgun (WGS) entry which is preliminary data.</text>
</comment>
<dbReference type="PANTHER" id="PTHR22777:SF17">
    <property type="entry name" value="UPF0053 PROTEIN SLL0260"/>
    <property type="match status" value="1"/>
</dbReference>
<dbReference type="InterPro" id="IPR016169">
    <property type="entry name" value="FAD-bd_PCMH_sub2"/>
</dbReference>
<dbReference type="SMART" id="SM01091">
    <property type="entry name" value="CorC_HlyC"/>
    <property type="match status" value="1"/>
</dbReference>
<dbReference type="InterPro" id="IPR046342">
    <property type="entry name" value="CBS_dom_sf"/>
</dbReference>
<comment type="similarity">
    <text evidence="2">Belongs to the UPF0053 family.</text>
</comment>
<comment type="subcellular location">
    <subcellularLocation>
        <location evidence="1">Membrane</location>
        <topology evidence="1">Multi-pass membrane protein</topology>
    </subcellularLocation>
</comment>
<evidence type="ECO:0000256" key="3">
    <source>
        <dbReference type="ARBA" id="ARBA00022692"/>
    </source>
</evidence>
<evidence type="ECO:0000256" key="9">
    <source>
        <dbReference type="PROSITE-ProRule" id="PRU01193"/>
    </source>
</evidence>
<feature type="transmembrane region" description="Helical" evidence="10">
    <location>
        <begin position="123"/>
        <end position="148"/>
    </location>
</feature>
<name>A0A4R3MP29_9FIRM</name>
<evidence type="ECO:0000256" key="2">
    <source>
        <dbReference type="ARBA" id="ARBA00006337"/>
    </source>
</evidence>
<organism evidence="13 14">
    <name type="scientific">Natranaerovirga pectinivora</name>
    <dbReference type="NCBI Taxonomy" id="682400"/>
    <lineage>
        <taxon>Bacteria</taxon>
        <taxon>Bacillati</taxon>
        <taxon>Bacillota</taxon>
        <taxon>Clostridia</taxon>
        <taxon>Lachnospirales</taxon>
        <taxon>Natranaerovirgaceae</taxon>
        <taxon>Natranaerovirga</taxon>
    </lineage>
</organism>
<dbReference type="GO" id="GO:0050660">
    <property type="term" value="F:flavin adenine dinucleotide binding"/>
    <property type="evidence" value="ECO:0007669"/>
    <property type="project" value="InterPro"/>
</dbReference>
<dbReference type="Pfam" id="PF00571">
    <property type="entry name" value="CBS"/>
    <property type="match status" value="2"/>
</dbReference>
<feature type="domain" description="CBS" evidence="11">
    <location>
        <begin position="268"/>
        <end position="328"/>
    </location>
</feature>
<dbReference type="Gene3D" id="3.30.465.10">
    <property type="match status" value="1"/>
</dbReference>
<feature type="transmembrane region" description="Helical" evidence="10">
    <location>
        <begin position="93"/>
        <end position="111"/>
    </location>
</feature>
<dbReference type="InterPro" id="IPR044751">
    <property type="entry name" value="Ion_transp-like_CBS"/>
</dbReference>
<evidence type="ECO:0000256" key="6">
    <source>
        <dbReference type="ARBA" id="ARBA00023122"/>
    </source>
</evidence>
<dbReference type="Pfam" id="PF01595">
    <property type="entry name" value="CNNM"/>
    <property type="match status" value="1"/>
</dbReference>
<keyword evidence="14" id="KW-1185">Reference proteome</keyword>
<dbReference type="PROSITE" id="PS51846">
    <property type="entry name" value="CNNM"/>
    <property type="match status" value="1"/>
</dbReference>
<evidence type="ECO:0000256" key="4">
    <source>
        <dbReference type="ARBA" id="ARBA00022737"/>
    </source>
</evidence>
<feature type="domain" description="CNNM transmembrane" evidence="12">
    <location>
        <begin position="1"/>
        <end position="186"/>
    </location>
</feature>
<gene>
    <name evidence="13" type="ORF">EDC18_102337</name>
</gene>
<dbReference type="Gene3D" id="3.10.580.10">
    <property type="entry name" value="CBS-domain"/>
    <property type="match status" value="1"/>
</dbReference>